<name>A0A6N9T4M3_9HYPH</name>
<comment type="caution">
    <text evidence="1">The sequence shown here is derived from an EMBL/GenBank/DDBJ whole genome shotgun (WGS) entry which is preliminary data.</text>
</comment>
<organism evidence="1 2">
    <name type="scientific">Jiella pacifica</name>
    <dbReference type="NCBI Taxonomy" id="2696469"/>
    <lineage>
        <taxon>Bacteria</taxon>
        <taxon>Pseudomonadati</taxon>
        <taxon>Pseudomonadota</taxon>
        <taxon>Alphaproteobacteria</taxon>
        <taxon>Hyphomicrobiales</taxon>
        <taxon>Aurantimonadaceae</taxon>
        <taxon>Jiella</taxon>
    </lineage>
</organism>
<evidence type="ECO:0000313" key="1">
    <source>
        <dbReference type="EMBL" id="NDW05016.1"/>
    </source>
</evidence>
<dbReference type="Proteomes" id="UP000469011">
    <property type="component" value="Unassembled WGS sequence"/>
</dbReference>
<dbReference type="EMBL" id="JAAAMG010000008">
    <property type="protein sequence ID" value="NDW05016.1"/>
    <property type="molecule type" value="Genomic_DNA"/>
</dbReference>
<dbReference type="RefSeq" id="WP_163463274.1">
    <property type="nucleotide sequence ID" value="NZ_JAAAMG010000008.1"/>
</dbReference>
<sequence length="110" mass="12227">MSVEKVTIRGGGKFIYSVSSKLQDWDNGRGPVTYEVAVIETCDENYKPEERRLAMRWHGSGNSGLGFPNSFGHSSWFEVDPQLEISILNGLGLSAKVFSETLSHLSYKPT</sequence>
<keyword evidence="2" id="KW-1185">Reference proteome</keyword>
<protein>
    <submittedName>
        <fullName evidence="1">Uncharacterized protein</fullName>
    </submittedName>
</protein>
<accession>A0A6N9T4M3</accession>
<reference evidence="1 2" key="1">
    <citation type="submission" date="2020-01" db="EMBL/GenBank/DDBJ databases">
        <title>Jiella pacifica sp. nov.</title>
        <authorList>
            <person name="Xue Z."/>
            <person name="Zhu S."/>
            <person name="Chen J."/>
            <person name="Yang J."/>
        </authorList>
    </citation>
    <scope>NUCLEOTIDE SEQUENCE [LARGE SCALE GENOMIC DNA]</scope>
    <source>
        <strain evidence="1 2">40Bstr34</strain>
    </source>
</reference>
<gene>
    <name evidence="1" type="ORF">GTK09_11295</name>
</gene>
<evidence type="ECO:0000313" key="2">
    <source>
        <dbReference type="Proteomes" id="UP000469011"/>
    </source>
</evidence>
<proteinExistence type="predicted"/>
<dbReference type="AlphaFoldDB" id="A0A6N9T4M3"/>